<keyword evidence="3" id="KW-1185">Reference proteome</keyword>
<sequence length="340" mass="38761">MNNLEKRIAPFVSLGKLLKTNAIEEITYRAHSQNHWFTPEFVTESLQSIASAYLEEVTLRRWLQTYPALATAEVVTPQKIGVVMAGNIPAVGFHDMLCVLLSGHHLLAKLSSDDRLLMLFLMQQLKEIDPTLAERITVAERLNDADAFIATGSDNTARYFEYYFSKKPHIIRRNRTSVGVLNGTETTEELDAFGRDVLQYFGLGCRNVSKVYVPEGYRFDTFYETIEYKANTYINHHKYFNNYEYNKSVYLVNREPHFDNGFLMMRQSASLVSPISVLFYETYTSAEELAEKLAEQAEKIQCIVSQNGWFPNSLPLGQAQAPTLFDYADGVDTMAFLTSL</sequence>
<protein>
    <recommendedName>
        <fullName evidence="4">Acyl-CoA reductase</fullName>
    </recommendedName>
</protein>
<evidence type="ECO:0000256" key="1">
    <source>
        <dbReference type="ARBA" id="ARBA00022857"/>
    </source>
</evidence>
<gene>
    <name evidence="2" type="ORF">FHS57_000291</name>
</gene>
<comment type="caution">
    <text evidence="2">The sequence shown here is derived from an EMBL/GenBank/DDBJ whole genome shotgun (WGS) entry which is preliminary data.</text>
</comment>
<dbReference type="InterPro" id="IPR008670">
    <property type="entry name" value="CoA_reduct_LuxC"/>
</dbReference>
<proteinExistence type="predicted"/>
<accession>A0A7W6ENB7</accession>
<dbReference type="AlphaFoldDB" id="A0A7W6ENB7"/>
<dbReference type="RefSeq" id="WP_183971079.1">
    <property type="nucleotide sequence ID" value="NZ_JACIBY010000001.1"/>
</dbReference>
<keyword evidence="1" id="KW-0521">NADP</keyword>
<dbReference type="EMBL" id="JACIBY010000001">
    <property type="protein sequence ID" value="MBB3836309.1"/>
    <property type="molecule type" value="Genomic_DNA"/>
</dbReference>
<name>A0A7W6ENB7_9BACT</name>
<dbReference type="GO" id="GO:0003995">
    <property type="term" value="F:acyl-CoA dehydrogenase activity"/>
    <property type="evidence" value="ECO:0007669"/>
    <property type="project" value="InterPro"/>
</dbReference>
<dbReference type="Proteomes" id="UP000541352">
    <property type="component" value="Unassembled WGS sequence"/>
</dbReference>
<reference evidence="2 3" key="1">
    <citation type="submission" date="2020-08" db="EMBL/GenBank/DDBJ databases">
        <title>Genomic Encyclopedia of Type Strains, Phase IV (KMG-IV): sequencing the most valuable type-strain genomes for metagenomic binning, comparative biology and taxonomic classification.</title>
        <authorList>
            <person name="Goeker M."/>
        </authorList>
    </citation>
    <scope>NUCLEOTIDE SEQUENCE [LARGE SCALE GENOMIC DNA]</scope>
    <source>
        <strain evidence="2 3">DSM 17976</strain>
    </source>
</reference>
<evidence type="ECO:0008006" key="4">
    <source>
        <dbReference type="Google" id="ProtNLM"/>
    </source>
</evidence>
<organism evidence="2 3">
    <name type="scientific">Runella defluvii</name>
    <dbReference type="NCBI Taxonomy" id="370973"/>
    <lineage>
        <taxon>Bacteria</taxon>
        <taxon>Pseudomonadati</taxon>
        <taxon>Bacteroidota</taxon>
        <taxon>Cytophagia</taxon>
        <taxon>Cytophagales</taxon>
        <taxon>Spirosomataceae</taxon>
        <taxon>Runella</taxon>
    </lineage>
</organism>
<evidence type="ECO:0000313" key="2">
    <source>
        <dbReference type="EMBL" id="MBB3836309.1"/>
    </source>
</evidence>
<dbReference type="Pfam" id="PF05893">
    <property type="entry name" value="LuxC"/>
    <property type="match status" value="1"/>
</dbReference>
<dbReference type="GO" id="GO:0008218">
    <property type="term" value="P:bioluminescence"/>
    <property type="evidence" value="ECO:0007669"/>
    <property type="project" value="InterPro"/>
</dbReference>
<evidence type="ECO:0000313" key="3">
    <source>
        <dbReference type="Proteomes" id="UP000541352"/>
    </source>
</evidence>